<sequence>MLDRTDRSLVGVWWWTVDRWLLACALILMVVGTLLVMAAGPAVANLISLPSQHFIVRQVMYLVPAIAIIFGVSLLEPRPIRALALVGMAGTIGLMILAIVAGSEIKGATRWITIAGFNLQPSEFAKPLFAIVSAWLLTLWREGQDFPGWIYSTGLLAILVTILVLQPDIGMTVVITLTWGFQMFLAGMPLLFVIGAIALAPIAFYLAYQNLNHVQMRVDKFFNGGSWQVDKARESFAEGGFFGVGPGDGRVKLNLPDAHSDFIFAVAAEEYGAIACLVLLGLYAFIVLRGFTRAMSGEGLFCLIAASSLVMQFGVQACIHMASSVDLIPTKGMTLPFISYGGSSLLASSLTMGLILALTRKRTAADSFARGDQL</sequence>
<feature type="transmembrane region" description="Helical" evidence="16">
    <location>
        <begin position="59"/>
        <end position="76"/>
    </location>
</feature>
<protein>
    <recommendedName>
        <fullName evidence="12">Probable peptidoglycan glycosyltransferase FtsW</fullName>
        <ecNumber evidence="14">2.4.99.28</ecNumber>
    </recommendedName>
    <alternativeName>
        <fullName evidence="13">Cell division protein FtsW</fullName>
    </alternativeName>
    <alternativeName>
        <fullName evidence="10">Cell wall polymerase</fullName>
    </alternativeName>
    <alternativeName>
        <fullName evidence="9">Peptidoglycan polymerase</fullName>
    </alternativeName>
</protein>
<dbReference type="PANTHER" id="PTHR30474">
    <property type="entry name" value="CELL CYCLE PROTEIN"/>
    <property type="match status" value="1"/>
</dbReference>
<keyword evidence="3" id="KW-0808">Transferase</keyword>
<evidence type="ECO:0000256" key="11">
    <source>
        <dbReference type="ARBA" id="ARBA00038053"/>
    </source>
</evidence>
<dbReference type="PANTHER" id="PTHR30474:SF2">
    <property type="entry name" value="PEPTIDOGLYCAN GLYCOSYLTRANSFERASE FTSW-RELATED"/>
    <property type="match status" value="1"/>
</dbReference>
<evidence type="ECO:0000256" key="4">
    <source>
        <dbReference type="ARBA" id="ARBA00022692"/>
    </source>
</evidence>
<keyword evidence="8 16" id="KW-0472">Membrane</keyword>
<name>D5BPS6_PUNMI</name>
<keyword evidence="6" id="KW-0573">Peptidoglycan synthesis</keyword>
<keyword evidence="4 16" id="KW-0812">Transmembrane</keyword>
<feature type="transmembrane region" description="Helical" evidence="16">
    <location>
        <begin position="82"/>
        <end position="103"/>
    </location>
</feature>
<evidence type="ECO:0000256" key="8">
    <source>
        <dbReference type="ARBA" id="ARBA00023136"/>
    </source>
</evidence>
<dbReference type="RefSeq" id="WP_013047205.1">
    <property type="nucleotide sequence ID" value="NC_014010.1"/>
</dbReference>
<feature type="transmembrane region" description="Helical" evidence="16">
    <location>
        <begin position="300"/>
        <end position="322"/>
    </location>
</feature>
<dbReference type="InterPro" id="IPR001182">
    <property type="entry name" value="FtsW/RodA"/>
</dbReference>
<dbReference type="GO" id="GO:0032153">
    <property type="term" value="C:cell division site"/>
    <property type="evidence" value="ECO:0007669"/>
    <property type="project" value="TreeGrafter"/>
</dbReference>
<accession>D5BPS6</accession>
<dbReference type="AlphaFoldDB" id="D5BPS6"/>
<dbReference type="STRING" id="488538.SAR116_2335"/>
<feature type="transmembrane region" description="Helical" evidence="16">
    <location>
        <begin position="262"/>
        <end position="288"/>
    </location>
</feature>
<keyword evidence="17" id="KW-0436">Ligase</keyword>
<comment type="similarity">
    <text evidence="11">Belongs to the SEDS family. FtsW subfamily.</text>
</comment>
<feature type="transmembrane region" description="Helical" evidence="16">
    <location>
        <begin position="20"/>
        <end position="47"/>
    </location>
</feature>
<organism evidence="17 18">
    <name type="scientific">Puniceispirillum marinum (strain IMCC1322)</name>
    <dbReference type="NCBI Taxonomy" id="488538"/>
    <lineage>
        <taxon>Bacteria</taxon>
        <taxon>Pseudomonadati</taxon>
        <taxon>Pseudomonadota</taxon>
        <taxon>Alphaproteobacteria</taxon>
        <taxon>Candidatus Puniceispirillales</taxon>
        <taxon>Candidatus Puniceispirillaceae</taxon>
        <taxon>Candidatus Puniceispirillum</taxon>
    </lineage>
</organism>
<dbReference type="GO" id="GO:0005886">
    <property type="term" value="C:plasma membrane"/>
    <property type="evidence" value="ECO:0007669"/>
    <property type="project" value="TreeGrafter"/>
</dbReference>
<dbReference type="Proteomes" id="UP000007460">
    <property type="component" value="Chromosome"/>
</dbReference>
<dbReference type="GO" id="GO:0008955">
    <property type="term" value="F:peptidoglycan glycosyltransferase activity"/>
    <property type="evidence" value="ECO:0007669"/>
    <property type="project" value="UniProtKB-EC"/>
</dbReference>
<dbReference type="EC" id="2.4.99.28" evidence="14"/>
<dbReference type="eggNOG" id="COG0772">
    <property type="taxonomic scope" value="Bacteria"/>
</dbReference>
<dbReference type="GO" id="GO:0009252">
    <property type="term" value="P:peptidoglycan biosynthetic process"/>
    <property type="evidence" value="ECO:0007669"/>
    <property type="project" value="UniProtKB-KW"/>
</dbReference>
<keyword evidence="7 16" id="KW-1133">Transmembrane helix</keyword>
<feature type="transmembrane region" description="Helical" evidence="16">
    <location>
        <begin position="337"/>
        <end position="358"/>
    </location>
</feature>
<evidence type="ECO:0000256" key="9">
    <source>
        <dbReference type="ARBA" id="ARBA00032370"/>
    </source>
</evidence>
<dbReference type="HOGENOM" id="CLU_029243_1_1_5"/>
<comment type="subcellular location">
    <subcellularLocation>
        <location evidence="1">Membrane</location>
        <topology evidence="1">Multi-pass membrane protein</topology>
    </subcellularLocation>
</comment>
<dbReference type="GO" id="GO:0015648">
    <property type="term" value="F:lipid-linked peptidoglycan transporter activity"/>
    <property type="evidence" value="ECO:0007669"/>
    <property type="project" value="TreeGrafter"/>
</dbReference>
<dbReference type="KEGG" id="apb:SAR116_2335"/>
<dbReference type="Pfam" id="PF01098">
    <property type="entry name" value="FTSW_RODA_SPOVE"/>
    <property type="match status" value="1"/>
</dbReference>
<keyword evidence="5" id="KW-0133">Cell shape</keyword>
<dbReference type="GO" id="GO:0051301">
    <property type="term" value="P:cell division"/>
    <property type="evidence" value="ECO:0007669"/>
    <property type="project" value="UniProtKB-KW"/>
</dbReference>
<evidence type="ECO:0000313" key="17">
    <source>
        <dbReference type="EMBL" id="ADE40578.1"/>
    </source>
</evidence>
<evidence type="ECO:0000256" key="15">
    <source>
        <dbReference type="ARBA" id="ARBA00049902"/>
    </source>
</evidence>
<evidence type="ECO:0000256" key="16">
    <source>
        <dbReference type="SAM" id="Phobius"/>
    </source>
</evidence>
<evidence type="ECO:0000256" key="3">
    <source>
        <dbReference type="ARBA" id="ARBA00022679"/>
    </source>
</evidence>
<keyword evidence="17" id="KW-0131">Cell cycle</keyword>
<dbReference type="EMBL" id="CP001751">
    <property type="protein sequence ID" value="ADE40578.1"/>
    <property type="molecule type" value="Genomic_DNA"/>
</dbReference>
<evidence type="ECO:0000313" key="18">
    <source>
        <dbReference type="Proteomes" id="UP000007460"/>
    </source>
</evidence>
<keyword evidence="2" id="KW-0328">Glycosyltransferase</keyword>
<evidence type="ECO:0000256" key="5">
    <source>
        <dbReference type="ARBA" id="ARBA00022960"/>
    </source>
</evidence>
<feature type="transmembrane region" description="Helical" evidence="16">
    <location>
        <begin position="177"/>
        <end position="208"/>
    </location>
</feature>
<dbReference type="OrthoDB" id="9768187at2"/>
<keyword evidence="17" id="KW-0132">Cell division</keyword>
<evidence type="ECO:0000256" key="6">
    <source>
        <dbReference type="ARBA" id="ARBA00022984"/>
    </source>
</evidence>
<reference evidence="17 18" key="1">
    <citation type="journal article" date="2010" name="J. Bacteriol.">
        <title>Complete genome sequence of "Candidatus Puniceispirillum marinum" IMCC1322, a representative of the SAR116 clade in the Alphaproteobacteria.</title>
        <authorList>
            <person name="Oh H.M."/>
            <person name="Kwon K.K."/>
            <person name="Kang I."/>
            <person name="Kang S.G."/>
            <person name="Lee J.H."/>
            <person name="Kim S.J."/>
            <person name="Cho J.C."/>
        </authorList>
    </citation>
    <scope>NUCLEOTIDE SEQUENCE [LARGE SCALE GENOMIC DNA]</scope>
    <source>
        <strain evidence="17 18">IMCC1322</strain>
    </source>
</reference>
<evidence type="ECO:0000256" key="1">
    <source>
        <dbReference type="ARBA" id="ARBA00004141"/>
    </source>
</evidence>
<evidence type="ECO:0000256" key="13">
    <source>
        <dbReference type="ARBA" id="ARBA00041418"/>
    </source>
</evidence>
<keyword evidence="18" id="KW-1185">Reference proteome</keyword>
<proteinExistence type="inferred from homology"/>
<evidence type="ECO:0000256" key="2">
    <source>
        <dbReference type="ARBA" id="ARBA00022676"/>
    </source>
</evidence>
<dbReference type="GO" id="GO:0008360">
    <property type="term" value="P:regulation of cell shape"/>
    <property type="evidence" value="ECO:0007669"/>
    <property type="project" value="UniProtKB-KW"/>
</dbReference>
<evidence type="ECO:0000256" key="14">
    <source>
        <dbReference type="ARBA" id="ARBA00044770"/>
    </source>
</evidence>
<gene>
    <name evidence="17" type="ordered locus">SAR116_2335</name>
</gene>
<evidence type="ECO:0000256" key="7">
    <source>
        <dbReference type="ARBA" id="ARBA00022989"/>
    </source>
</evidence>
<evidence type="ECO:0000256" key="12">
    <source>
        <dbReference type="ARBA" id="ARBA00041185"/>
    </source>
</evidence>
<evidence type="ECO:0000256" key="10">
    <source>
        <dbReference type="ARBA" id="ARBA00033270"/>
    </source>
</evidence>
<comment type="catalytic activity">
    <reaction evidence="15">
        <text>[GlcNAc-(1-&gt;4)-Mur2Ac(oyl-L-Ala-gamma-D-Glu-L-Lys-D-Ala-D-Ala)](n)-di-trans,octa-cis-undecaprenyl diphosphate + beta-D-GlcNAc-(1-&gt;4)-Mur2Ac(oyl-L-Ala-gamma-D-Glu-L-Lys-D-Ala-D-Ala)-di-trans,octa-cis-undecaprenyl diphosphate = [GlcNAc-(1-&gt;4)-Mur2Ac(oyl-L-Ala-gamma-D-Glu-L-Lys-D-Ala-D-Ala)](n+1)-di-trans,octa-cis-undecaprenyl diphosphate + di-trans,octa-cis-undecaprenyl diphosphate + H(+)</text>
        <dbReference type="Rhea" id="RHEA:23708"/>
        <dbReference type="Rhea" id="RHEA-COMP:9602"/>
        <dbReference type="Rhea" id="RHEA-COMP:9603"/>
        <dbReference type="ChEBI" id="CHEBI:15378"/>
        <dbReference type="ChEBI" id="CHEBI:58405"/>
        <dbReference type="ChEBI" id="CHEBI:60033"/>
        <dbReference type="ChEBI" id="CHEBI:78435"/>
        <dbReference type="EC" id="2.4.99.28"/>
    </reaction>
</comment>
<dbReference type="GO" id="GO:0016874">
    <property type="term" value="F:ligase activity"/>
    <property type="evidence" value="ECO:0007669"/>
    <property type="project" value="UniProtKB-KW"/>
</dbReference>